<feature type="transmembrane region" description="Helical" evidence="1">
    <location>
        <begin position="47"/>
        <end position="69"/>
    </location>
</feature>
<evidence type="ECO:0000313" key="3">
    <source>
        <dbReference type="Proteomes" id="UP001324287"/>
    </source>
</evidence>
<feature type="transmembrane region" description="Helical" evidence="1">
    <location>
        <begin position="76"/>
        <end position="104"/>
    </location>
</feature>
<feature type="transmembrane region" description="Helical" evidence="1">
    <location>
        <begin position="116"/>
        <end position="134"/>
    </location>
</feature>
<dbReference type="Proteomes" id="UP001324287">
    <property type="component" value="Chromosome"/>
</dbReference>
<proteinExistence type="predicted"/>
<dbReference type="RefSeq" id="WP_324273696.1">
    <property type="nucleotide sequence ID" value="NZ_CP141261.1"/>
</dbReference>
<keyword evidence="1" id="KW-0472">Membrane</keyword>
<feature type="transmembrane region" description="Helical" evidence="1">
    <location>
        <begin position="21"/>
        <end position="41"/>
    </location>
</feature>
<keyword evidence="3" id="KW-1185">Reference proteome</keyword>
<evidence type="ECO:0000256" key="1">
    <source>
        <dbReference type="SAM" id="Phobius"/>
    </source>
</evidence>
<protein>
    <submittedName>
        <fullName evidence="2">Uncharacterized protein</fullName>
    </submittedName>
</protein>
<evidence type="ECO:0000313" key="2">
    <source>
        <dbReference type="EMBL" id="WRL62341.1"/>
    </source>
</evidence>
<name>A0ABZ1AXW9_9ACTN</name>
<keyword evidence="1" id="KW-1133">Transmembrane helix</keyword>
<accession>A0ABZ1AXW9</accession>
<keyword evidence="1" id="KW-0812">Transmembrane</keyword>
<dbReference type="EMBL" id="CP141261">
    <property type="protein sequence ID" value="WRL62341.1"/>
    <property type="molecule type" value="Genomic_DNA"/>
</dbReference>
<organism evidence="2 3">
    <name type="scientific">Blastococcus brunescens</name>
    <dbReference type="NCBI Taxonomy" id="1564165"/>
    <lineage>
        <taxon>Bacteria</taxon>
        <taxon>Bacillati</taxon>
        <taxon>Actinomycetota</taxon>
        <taxon>Actinomycetes</taxon>
        <taxon>Geodermatophilales</taxon>
        <taxon>Geodermatophilaceae</taxon>
        <taxon>Blastococcus</taxon>
    </lineage>
</organism>
<sequence>MPAATLDPRARSGTAITVLRIGGAALLIGIAVIHGYLWQAGYRSIDVIGPAFVLDTVLGILGALAVLLAPRRLLPWAAAAGAALALGTLGALVLSTTVGLFGFVESTQAQLWWESFWVEAAATVVLTALAVLAWRGRRS</sequence>
<reference evidence="2 3" key="1">
    <citation type="submission" date="2023-12" db="EMBL/GenBank/DDBJ databases">
        <title>Blastococcus brunescens sp. nov., an actonobacterium isolated from sandstone collected in sahara desert.</title>
        <authorList>
            <person name="Gtari M."/>
            <person name="Ghodhbane F."/>
        </authorList>
    </citation>
    <scope>NUCLEOTIDE SEQUENCE [LARGE SCALE GENOMIC DNA]</scope>
    <source>
        <strain evidence="2 3">BMG 8361</strain>
    </source>
</reference>
<gene>
    <name evidence="2" type="ORF">U6N30_20215</name>
</gene>